<protein>
    <submittedName>
        <fullName evidence="2">Uncharacterized protein</fullName>
    </submittedName>
</protein>
<gene>
    <name evidence="2" type="ORF">B296_00042565</name>
</gene>
<name>A0A426X5B8_ENSVE</name>
<sequence>QAGREEAGGGGASGGGGLYATSPAPDRCRHRPPRATPSNSLSFLPPSPLPPPPPSPCSVACGQHPYPPSSARRSLSPFLAIGRRSPFLPKMRSSLPAPPSASPSSSSIKDGKPSGPAHGALVGHESRLFAVGAGDSEATLHSGKGREETTGDEGGGEREREGTRLAVGAEVVMTAAAAEATGGEPKSRRGHPVGFGLKSREPGTLGGFSREPLESASTKEDLHKVLVGMGVPDVTPLTLLLCFDFVVVDDGDDTATRAIVEAFVPTLVVVTLAAAATTVLQPSKTLDMAP</sequence>
<dbReference type="EMBL" id="AMZH03026322">
    <property type="protein sequence ID" value="RRT34665.1"/>
    <property type="molecule type" value="Genomic_DNA"/>
</dbReference>
<feature type="non-terminal residue" evidence="2">
    <location>
        <position position="1"/>
    </location>
</feature>
<feature type="region of interest" description="Disordered" evidence="1">
    <location>
        <begin position="1"/>
        <end position="124"/>
    </location>
</feature>
<organism evidence="2 3">
    <name type="scientific">Ensete ventricosum</name>
    <name type="common">Abyssinian banana</name>
    <name type="synonym">Musa ensete</name>
    <dbReference type="NCBI Taxonomy" id="4639"/>
    <lineage>
        <taxon>Eukaryota</taxon>
        <taxon>Viridiplantae</taxon>
        <taxon>Streptophyta</taxon>
        <taxon>Embryophyta</taxon>
        <taxon>Tracheophyta</taxon>
        <taxon>Spermatophyta</taxon>
        <taxon>Magnoliopsida</taxon>
        <taxon>Liliopsida</taxon>
        <taxon>Zingiberales</taxon>
        <taxon>Musaceae</taxon>
        <taxon>Ensete</taxon>
    </lineage>
</organism>
<reference evidence="2 3" key="1">
    <citation type="journal article" date="2014" name="Agronomy (Basel)">
        <title>A Draft Genome Sequence for Ensete ventricosum, the Drought-Tolerant Tree Against Hunger.</title>
        <authorList>
            <person name="Harrison J."/>
            <person name="Moore K.A."/>
            <person name="Paszkiewicz K."/>
            <person name="Jones T."/>
            <person name="Grant M."/>
            <person name="Ambacheew D."/>
            <person name="Muzemil S."/>
            <person name="Studholme D.J."/>
        </authorList>
    </citation>
    <scope>NUCLEOTIDE SEQUENCE [LARGE SCALE GENOMIC DNA]</scope>
</reference>
<accession>A0A426X5B8</accession>
<evidence type="ECO:0000313" key="3">
    <source>
        <dbReference type="Proteomes" id="UP000287651"/>
    </source>
</evidence>
<feature type="compositionally biased region" description="Gly residues" evidence="1">
    <location>
        <begin position="8"/>
        <end position="18"/>
    </location>
</feature>
<dbReference type="Proteomes" id="UP000287651">
    <property type="component" value="Unassembled WGS sequence"/>
</dbReference>
<feature type="region of interest" description="Disordered" evidence="1">
    <location>
        <begin position="136"/>
        <end position="162"/>
    </location>
</feature>
<comment type="caution">
    <text evidence="2">The sequence shown here is derived from an EMBL/GenBank/DDBJ whole genome shotgun (WGS) entry which is preliminary data.</text>
</comment>
<feature type="compositionally biased region" description="Pro residues" evidence="1">
    <location>
        <begin position="45"/>
        <end position="56"/>
    </location>
</feature>
<feature type="region of interest" description="Disordered" evidence="1">
    <location>
        <begin position="178"/>
        <end position="214"/>
    </location>
</feature>
<evidence type="ECO:0000256" key="1">
    <source>
        <dbReference type="SAM" id="MobiDB-lite"/>
    </source>
</evidence>
<proteinExistence type="predicted"/>
<dbReference type="AlphaFoldDB" id="A0A426X5B8"/>
<evidence type="ECO:0000313" key="2">
    <source>
        <dbReference type="EMBL" id="RRT34665.1"/>
    </source>
</evidence>
<feature type="compositionally biased region" description="Basic and acidic residues" evidence="1">
    <location>
        <begin position="144"/>
        <end position="162"/>
    </location>
</feature>